<protein>
    <submittedName>
        <fullName evidence="1">Uncharacterized protein</fullName>
    </submittedName>
</protein>
<organism evidence="1 2">
    <name type="scientific">Alkalicoccus urumqiensis</name>
    <name type="common">Bacillus urumqiensis</name>
    <dbReference type="NCBI Taxonomy" id="1548213"/>
    <lineage>
        <taxon>Bacteria</taxon>
        <taxon>Bacillati</taxon>
        <taxon>Bacillota</taxon>
        <taxon>Bacilli</taxon>
        <taxon>Bacillales</taxon>
        <taxon>Bacillaceae</taxon>
        <taxon>Alkalicoccus</taxon>
    </lineage>
</organism>
<dbReference type="AlphaFoldDB" id="A0A2P6MHM6"/>
<name>A0A2P6MHM6_ALKUR</name>
<evidence type="ECO:0000313" key="1">
    <source>
        <dbReference type="EMBL" id="PRO65805.1"/>
    </source>
</evidence>
<reference evidence="1 2" key="1">
    <citation type="submission" date="2018-03" db="EMBL/GenBank/DDBJ databases">
        <title>Bacillus urumqiensis sp. nov., a moderately haloalkaliphilic bacterium isolated from a salt lake.</title>
        <authorList>
            <person name="Zhao B."/>
            <person name="Liao Z."/>
        </authorList>
    </citation>
    <scope>NUCLEOTIDE SEQUENCE [LARGE SCALE GENOMIC DNA]</scope>
    <source>
        <strain evidence="1 2">BZ-SZ-XJ18</strain>
    </source>
</reference>
<proteinExistence type="predicted"/>
<sequence>MESAGRLKKVLIPDVQRGGASEKSSAEQVLWIPVLLLCAENQALRKIKDATVPCERRKAGTLKTAAPQIHFDP</sequence>
<evidence type="ECO:0000313" key="2">
    <source>
        <dbReference type="Proteomes" id="UP000243650"/>
    </source>
</evidence>
<keyword evidence="2" id="KW-1185">Reference proteome</keyword>
<accession>A0A2P6MHM6</accession>
<dbReference type="EMBL" id="PVNS01000006">
    <property type="protein sequence ID" value="PRO65805.1"/>
    <property type="molecule type" value="Genomic_DNA"/>
</dbReference>
<dbReference type="Proteomes" id="UP000243650">
    <property type="component" value="Unassembled WGS sequence"/>
</dbReference>
<gene>
    <name evidence="1" type="ORF">C6I21_07865</name>
</gene>
<comment type="caution">
    <text evidence="1">The sequence shown here is derived from an EMBL/GenBank/DDBJ whole genome shotgun (WGS) entry which is preliminary data.</text>
</comment>